<organism evidence="2 3">
    <name type="scientific">Microctonus hyperodae</name>
    <name type="common">Parasitoid wasp</name>
    <dbReference type="NCBI Taxonomy" id="165561"/>
    <lineage>
        <taxon>Eukaryota</taxon>
        <taxon>Metazoa</taxon>
        <taxon>Ecdysozoa</taxon>
        <taxon>Arthropoda</taxon>
        <taxon>Hexapoda</taxon>
        <taxon>Insecta</taxon>
        <taxon>Pterygota</taxon>
        <taxon>Neoptera</taxon>
        <taxon>Endopterygota</taxon>
        <taxon>Hymenoptera</taxon>
        <taxon>Apocrita</taxon>
        <taxon>Ichneumonoidea</taxon>
        <taxon>Braconidae</taxon>
        <taxon>Euphorinae</taxon>
        <taxon>Microctonus</taxon>
    </lineage>
</organism>
<dbReference type="AlphaFoldDB" id="A0AA39G298"/>
<name>A0AA39G298_MICHY</name>
<feature type="chain" id="PRO_5041379937" evidence="1">
    <location>
        <begin position="24"/>
        <end position="167"/>
    </location>
</feature>
<accession>A0AA39G298</accession>
<evidence type="ECO:0000313" key="2">
    <source>
        <dbReference type="EMBL" id="KAK0180187.1"/>
    </source>
</evidence>
<proteinExistence type="predicted"/>
<reference evidence="2" key="2">
    <citation type="submission" date="2023-03" db="EMBL/GenBank/DDBJ databases">
        <authorList>
            <person name="Inwood S.N."/>
            <person name="Skelly J.G."/>
            <person name="Guhlin J."/>
            <person name="Harrop T.W.R."/>
            <person name="Goldson S.G."/>
            <person name="Dearden P.K."/>
        </authorList>
    </citation>
    <scope>NUCLEOTIDE SEQUENCE</scope>
    <source>
        <strain evidence="2">Lincoln</strain>
        <tissue evidence="2">Whole body</tissue>
    </source>
</reference>
<dbReference type="EMBL" id="JAQQBR010000003">
    <property type="protein sequence ID" value="KAK0180187.1"/>
    <property type="molecule type" value="Genomic_DNA"/>
</dbReference>
<evidence type="ECO:0000256" key="1">
    <source>
        <dbReference type="SAM" id="SignalP"/>
    </source>
</evidence>
<dbReference type="Proteomes" id="UP001168972">
    <property type="component" value="Unassembled WGS sequence"/>
</dbReference>
<feature type="signal peptide" evidence="1">
    <location>
        <begin position="1"/>
        <end position="23"/>
    </location>
</feature>
<dbReference type="InterPro" id="IPR006631">
    <property type="entry name" value="DM4_12"/>
</dbReference>
<comment type="caution">
    <text evidence="2">The sequence shown here is derived from an EMBL/GenBank/DDBJ whole genome shotgun (WGS) entry which is preliminary data.</text>
</comment>
<sequence>MTMRLQLWIYIVTIVITIECGHGHRTKRRIAFPKGSSFFYRLNYKINSLAWTTIFAQATGFKVAWPLPDSSRTQRSIGNILDDINLLYESHGFNGPSCIAKNFCEALNYIKQKDGVLVKIIKIIMRNPQLRFQCFEFQLESCRKFTSQLWPSHDSLSLTIDQCQQLY</sequence>
<dbReference type="Pfam" id="PF07841">
    <property type="entry name" value="DM4_12"/>
    <property type="match status" value="1"/>
</dbReference>
<evidence type="ECO:0000313" key="3">
    <source>
        <dbReference type="Proteomes" id="UP001168972"/>
    </source>
</evidence>
<reference evidence="2" key="1">
    <citation type="journal article" date="2023" name="bioRxiv">
        <title>Scaffold-level genome assemblies of two parasitoid biocontrol wasps reveal the parthenogenesis mechanism and an associated novel virus.</title>
        <authorList>
            <person name="Inwood S."/>
            <person name="Skelly J."/>
            <person name="Guhlin J."/>
            <person name="Harrop T."/>
            <person name="Goldson S."/>
            <person name="Dearden P."/>
        </authorList>
    </citation>
    <scope>NUCLEOTIDE SEQUENCE</scope>
    <source>
        <strain evidence="2">Lincoln</strain>
        <tissue evidence="2">Whole body</tissue>
    </source>
</reference>
<keyword evidence="1" id="KW-0732">Signal</keyword>
<keyword evidence="3" id="KW-1185">Reference proteome</keyword>
<protein>
    <submittedName>
        <fullName evidence="2">Uncharacterized protein</fullName>
    </submittedName>
</protein>
<gene>
    <name evidence="2" type="ORF">PV327_005856</name>
</gene>